<organism evidence="3 4">
    <name type="scientific">Alcaligenes nematophilus</name>
    <dbReference type="NCBI Taxonomy" id="2994643"/>
    <lineage>
        <taxon>Bacteria</taxon>
        <taxon>Pseudomonadati</taxon>
        <taxon>Pseudomonadota</taxon>
        <taxon>Betaproteobacteria</taxon>
        <taxon>Burkholderiales</taxon>
        <taxon>Alcaligenaceae</taxon>
        <taxon>Alcaligenes</taxon>
    </lineage>
</organism>
<accession>A0ABU3MWK5</accession>
<dbReference type="RefSeq" id="WP_115634771.1">
    <property type="nucleotide sequence ID" value="NZ_CP088159.1"/>
</dbReference>
<proteinExistence type="predicted"/>
<evidence type="ECO:0000256" key="1">
    <source>
        <dbReference type="SAM" id="MobiDB-lite"/>
    </source>
</evidence>
<dbReference type="PIRSF" id="PIRSF018266">
    <property type="entry name" value="FecR"/>
    <property type="match status" value="1"/>
</dbReference>
<dbReference type="PANTHER" id="PTHR30273">
    <property type="entry name" value="PERIPLASMIC SIGNAL SENSOR AND SIGMA FACTOR ACTIVATOR FECR-RELATED"/>
    <property type="match status" value="1"/>
</dbReference>
<feature type="compositionally biased region" description="Pro residues" evidence="1">
    <location>
        <begin position="1"/>
        <end position="12"/>
    </location>
</feature>
<comment type="caution">
    <text evidence="3">The sequence shown here is derived from an EMBL/GenBank/DDBJ whole genome shotgun (WGS) entry which is preliminary data.</text>
</comment>
<evidence type="ECO:0000313" key="4">
    <source>
        <dbReference type="Proteomes" id="UP001074635"/>
    </source>
</evidence>
<protein>
    <submittedName>
        <fullName evidence="3">FecR domain-containing protein</fullName>
    </submittedName>
</protein>
<sequence length="295" mass="33035">MSSTPGPIPPAQDPATESQLDELLNQNQGTLREQFPLPDLEQLARQANERKRKRERRRASSGLLVLAIAATGLWYGNPAWQHESISSMAHAQQRVTLSDGSIAVLDRDTRLSVTWRLRSRDIQMEQGRAYFDVSHSAWRPFQVQAGTVQVRVLGTRFAVEHKPDTVAVIVEQGRVQVRDQAHHPDILRVLQADQRLLVDAAGMGQIETVQADTLLAWQRGQLLINDLPLEQALHQLQAYLPQTLRVLDPALAQRRVSAVFQLTALDQLPALLPQVWSIELQPQADGSLLVLPLKK</sequence>
<evidence type="ECO:0000259" key="2">
    <source>
        <dbReference type="Pfam" id="PF04773"/>
    </source>
</evidence>
<reference evidence="3" key="1">
    <citation type="submission" date="2023-08" db="EMBL/GenBank/DDBJ databases">
        <title>Study of Resistomes in environmental pathogenic environmental.</title>
        <authorList>
            <person name="Bhattacharjee A."/>
            <person name="Singh A.K."/>
        </authorList>
    </citation>
    <scope>NUCLEOTIDE SEQUENCE</scope>
    <source>
        <strain evidence="3">S1</strain>
    </source>
</reference>
<dbReference type="Proteomes" id="UP001074635">
    <property type="component" value="Unassembled WGS sequence"/>
</dbReference>
<gene>
    <name evidence="3" type="ORF">OYC61_016775</name>
</gene>
<dbReference type="EMBL" id="JAPQTC020000005">
    <property type="protein sequence ID" value="MDT8505957.1"/>
    <property type="molecule type" value="Genomic_DNA"/>
</dbReference>
<dbReference type="InterPro" id="IPR012373">
    <property type="entry name" value="Ferrdict_sens_TM"/>
</dbReference>
<dbReference type="Pfam" id="PF04773">
    <property type="entry name" value="FecR"/>
    <property type="match status" value="1"/>
</dbReference>
<dbReference type="PANTHER" id="PTHR30273:SF2">
    <property type="entry name" value="PROTEIN FECR"/>
    <property type="match status" value="1"/>
</dbReference>
<keyword evidence="4" id="KW-1185">Reference proteome</keyword>
<dbReference type="Gene3D" id="2.60.120.1440">
    <property type="match status" value="1"/>
</dbReference>
<feature type="region of interest" description="Disordered" evidence="1">
    <location>
        <begin position="1"/>
        <end position="31"/>
    </location>
</feature>
<name>A0ABU3MWK5_9BURK</name>
<feature type="domain" description="FecR protein" evidence="2">
    <location>
        <begin position="85"/>
        <end position="176"/>
    </location>
</feature>
<dbReference type="InterPro" id="IPR006860">
    <property type="entry name" value="FecR"/>
</dbReference>
<evidence type="ECO:0000313" key="3">
    <source>
        <dbReference type="EMBL" id="MDT8505957.1"/>
    </source>
</evidence>